<dbReference type="PANTHER" id="PTHR43133:SF50">
    <property type="entry name" value="ECF RNA POLYMERASE SIGMA FACTOR SIGM"/>
    <property type="match status" value="1"/>
</dbReference>
<evidence type="ECO:0000313" key="9">
    <source>
        <dbReference type="Proteomes" id="UP001589532"/>
    </source>
</evidence>
<evidence type="ECO:0000313" key="8">
    <source>
        <dbReference type="EMBL" id="MFB9631992.1"/>
    </source>
</evidence>
<keyword evidence="5" id="KW-0804">Transcription</keyword>
<dbReference type="InterPro" id="IPR039425">
    <property type="entry name" value="RNA_pol_sigma-70-like"/>
</dbReference>
<reference evidence="8 9" key="1">
    <citation type="submission" date="2024-09" db="EMBL/GenBank/DDBJ databases">
        <authorList>
            <person name="Sun Q."/>
            <person name="Mori K."/>
        </authorList>
    </citation>
    <scope>NUCLEOTIDE SEQUENCE [LARGE SCALE GENOMIC DNA]</scope>
    <source>
        <strain evidence="8 9">JCM 3143</strain>
    </source>
</reference>
<keyword evidence="9" id="KW-1185">Reference proteome</keyword>
<keyword evidence="2" id="KW-0805">Transcription regulation</keyword>
<name>A0ABV5SJY7_9ACTN</name>
<dbReference type="EMBL" id="JBHMBW010000112">
    <property type="protein sequence ID" value="MFB9631992.1"/>
    <property type="molecule type" value="Genomic_DNA"/>
</dbReference>
<comment type="caution">
    <text evidence="8">The sequence shown here is derived from an EMBL/GenBank/DDBJ whole genome shotgun (WGS) entry which is preliminary data.</text>
</comment>
<sequence length="165" mass="18756">MADGFAEYVGQRHERLCRTAYLLTRDWQAAEDLVQTALVKAWTAWRRIEADPDPYVYRILVNTHASWWRRRWRGEVPTEALPEGPAEPDFETDVARRSALWAAVGGLPARQRAALVLRYFDDLTPEQVADVLGCSAGSVKKQLSRALARLRVDPALDDLKLEALR</sequence>
<dbReference type="InterPro" id="IPR007627">
    <property type="entry name" value="RNA_pol_sigma70_r2"/>
</dbReference>
<evidence type="ECO:0000259" key="7">
    <source>
        <dbReference type="Pfam" id="PF08281"/>
    </source>
</evidence>
<protein>
    <submittedName>
        <fullName evidence="8">SigE family RNA polymerase sigma factor</fullName>
    </submittedName>
</protein>
<keyword evidence="3" id="KW-0731">Sigma factor</keyword>
<proteinExistence type="inferred from homology"/>
<dbReference type="Gene3D" id="1.10.1740.10">
    <property type="match status" value="1"/>
</dbReference>
<dbReference type="NCBIfam" id="TIGR02937">
    <property type="entry name" value="sigma70-ECF"/>
    <property type="match status" value="1"/>
</dbReference>
<evidence type="ECO:0000256" key="1">
    <source>
        <dbReference type="ARBA" id="ARBA00010641"/>
    </source>
</evidence>
<feature type="domain" description="RNA polymerase sigma factor 70 region 4 type 2" evidence="7">
    <location>
        <begin position="99"/>
        <end position="150"/>
    </location>
</feature>
<gene>
    <name evidence="8" type="ORF">ACFFSA_53800</name>
</gene>
<dbReference type="InterPro" id="IPR014325">
    <property type="entry name" value="RNA_pol_sigma-E_actinobac"/>
</dbReference>
<feature type="domain" description="RNA polymerase sigma-70 region 2" evidence="6">
    <location>
        <begin position="13"/>
        <end position="73"/>
    </location>
</feature>
<dbReference type="CDD" id="cd06171">
    <property type="entry name" value="Sigma70_r4"/>
    <property type="match status" value="1"/>
</dbReference>
<accession>A0ABV5SJY7</accession>
<dbReference type="InterPro" id="IPR013249">
    <property type="entry name" value="RNA_pol_sigma70_r4_t2"/>
</dbReference>
<organism evidence="8 9">
    <name type="scientific">Nonomuraea helvata</name>
    <dbReference type="NCBI Taxonomy" id="37484"/>
    <lineage>
        <taxon>Bacteria</taxon>
        <taxon>Bacillati</taxon>
        <taxon>Actinomycetota</taxon>
        <taxon>Actinomycetes</taxon>
        <taxon>Streptosporangiales</taxon>
        <taxon>Streptosporangiaceae</taxon>
        <taxon>Nonomuraea</taxon>
    </lineage>
</organism>
<dbReference type="SUPFAM" id="SSF88659">
    <property type="entry name" value="Sigma3 and sigma4 domains of RNA polymerase sigma factors"/>
    <property type="match status" value="1"/>
</dbReference>
<keyword evidence="4" id="KW-0238">DNA-binding</keyword>
<dbReference type="InterPro" id="IPR013324">
    <property type="entry name" value="RNA_pol_sigma_r3/r4-like"/>
</dbReference>
<evidence type="ECO:0000256" key="2">
    <source>
        <dbReference type="ARBA" id="ARBA00023015"/>
    </source>
</evidence>
<dbReference type="InterPro" id="IPR014284">
    <property type="entry name" value="RNA_pol_sigma-70_dom"/>
</dbReference>
<evidence type="ECO:0000256" key="5">
    <source>
        <dbReference type="ARBA" id="ARBA00023163"/>
    </source>
</evidence>
<dbReference type="InterPro" id="IPR036388">
    <property type="entry name" value="WH-like_DNA-bd_sf"/>
</dbReference>
<dbReference type="SUPFAM" id="SSF88946">
    <property type="entry name" value="Sigma2 domain of RNA polymerase sigma factors"/>
    <property type="match status" value="1"/>
</dbReference>
<dbReference type="Pfam" id="PF04542">
    <property type="entry name" value="Sigma70_r2"/>
    <property type="match status" value="1"/>
</dbReference>
<dbReference type="Gene3D" id="1.10.10.10">
    <property type="entry name" value="Winged helix-like DNA-binding domain superfamily/Winged helix DNA-binding domain"/>
    <property type="match status" value="1"/>
</dbReference>
<dbReference type="Pfam" id="PF08281">
    <property type="entry name" value="Sigma70_r4_2"/>
    <property type="match status" value="1"/>
</dbReference>
<evidence type="ECO:0000256" key="3">
    <source>
        <dbReference type="ARBA" id="ARBA00023082"/>
    </source>
</evidence>
<dbReference type="RefSeq" id="WP_345002705.1">
    <property type="nucleotide sequence ID" value="NZ_BAAAXV010000012.1"/>
</dbReference>
<evidence type="ECO:0000259" key="6">
    <source>
        <dbReference type="Pfam" id="PF04542"/>
    </source>
</evidence>
<comment type="similarity">
    <text evidence="1">Belongs to the sigma-70 factor family. ECF subfamily.</text>
</comment>
<dbReference type="InterPro" id="IPR013325">
    <property type="entry name" value="RNA_pol_sigma_r2"/>
</dbReference>
<dbReference type="NCBIfam" id="TIGR02983">
    <property type="entry name" value="SigE-fam_strep"/>
    <property type="match status" value="1"/>
</dbReference>
<evidence type="ECO:0000256" key="4">
    <source>
        <dbReference type="ARBA" id="ARBA00023125"/>
    </source>
</evidence>
<dbReference type="Proteomes" id="UP001589532">
    <property type="component" value="Unassembled WGS sequence"/>
</dbReference>
<dbReference type="PANTHER" id="PTHR43133">
    <property type="entry name" value="RNA POLYMERASE ECF-TYPE SIGMA FACTO"/>
    <property type="match status" value="1"/>
</dbReference>